<organism evidence="1 2">
    <name type="scientific">Hominiventricola aquisgranensis</name>
    <dbReference type="NCBI Taxonomy" id="3133164"/>
    <lineage>
        <taxon>Bacteria</taxon>
        <taxon>Bacillati</taxon>
        <taxon>Bacillota</taxon>
        <taxon>Clostridia</taxon>
        <taxon>Lachnospirales</taxon>
        <taxon>Lachnospiraceae</taxon>
        <taxon>Hominiventricola</taxon>
    </lineage>
</organism>
<reference evidence="1 2" key="1">
    <citation type="submission" date="2024-03" db="EMBL/GenBank/DDBJ databases">
        <title>Human intestinal bacterial collection.</title>
        <authorList>
            <person name="Pauvert C."/>
            <person name="Hitch T.C.A."/>
            <person name="Clavel T."/>
        </authorList>
    </citation>
    <scope>NUCLEOTIDE SEQUENCE [LARGE SCALE GENOMIC DNA]</scope>
    <source>
        <strain evidence="1 2">CLA-AA-H78B</strain>
    </source>
</reference>
<evidence type="ECO:0008006" key="3">
    <source>
        <dbReference type="Google" id="ProtNLM"/>
    </source>
</evidence>
<dbReference type="EMBL" id="JBBMFC010000019">
    <property type="protein sequence ID" value="MEQ2579357.1"/>
    <property type="molecule type" value="Genomic_DNA"/>
</dbReference>
<evidence type="ECO:0000313" key="1">
    <source>
        <dbReference type="EMBL" id="MEQ2579357.1"/>
    </source>
</evidence>
<name>A0ABV1I2E1_9FIRM</name>
<sequence length="134" mass="16113">MSYIEEMLEEILKLVYREYREIVEIERLTCELEETLNHSDRKSANLILEMRQSEMERVSQAKRAISELLESMDDDLKNDIKRLLEGEQLSERKESEAERISMISRQRNHTMENIRRIDRALSRRVAGKDSYYEE</sequence>
<keyword evidence="2" id="KW-1185">Reference proteome</keyword>
<evidence type="ECO:0000313" key="2">
    <source>
        <dbReference type="Proteomes" id="UP001470288"/>
    </source>
</evidence>
<dbReference type="RefSeq" id="WP_009266712.1">
    <property type="nucleotide sequence ID" value="NZ_JBBMFC010000019.1"/>
</dbReference>
<dbReference type="GeneID" id="97191083"/>
<proteinExistence type="predicted"/>
<comment type="caution">
    <text evidence="1">The sequence shown here is derived from an EMBL/GenBank/DDBJ whole genome shotgun (WGS) entry which is preliminary data.</text>
</comment>
<dbReference type="Proteomes" id="UP001470288">
    <property type="component" value="Unassembled WGS sequence"/>
</dbReference>
<gene>
    <name evidence="1" type="ORF">WMO62_11040</name>
</gene>
<protein>
    <recommendedName>
        <fullName evidence="3">Flagellar protein FliT</fullName>
    </recommendedName>
</protein>
<accession>A0ABV1I2E1</accession>